<evidence type="ECO:0008006" key="4">
    <source>
        <dbReference type="Google" id="ProtNLM"/>
    </source>
</evidence>
<gene>
    <name evidence="2" type="ORF">SAMN02745124_00936</name>
</gene>
<proteinExistence type="predicted"/>
<name>A0A1M5U151_9BACT</name>
<evidence type="ECO:0000313" key="2">
    <source>
        <dbReference type="EMBL" id="SHH56591.1"/>
    </source>
</evidence>
<keyword evidence="1" id="KW-0472">Membrane</keyword>
<feature type="transmembrane region" description="Helical" evidence="1">
    <location>
        <begin position="12"/>
        <end position="36"/>
    </location>
</feature>
<reference evidence="2 3" key="1">
    <citation type="submission" date="2016-11" db="EMBL/GenBank/DDBJ databases">
        <authorList>
            <person name="Jaros S."/>
            <person name="Januszkiewicz K."/>
            <person name="Wedrychowicz H."/>
        </authorList>
    </citation>
    <scope>NUCLEOTIDE SEQUENCE [LARGE SCALE GENOMIC DNA]</scope>
    <source>
        <strain evidence="2 3">DSM 9705</strain>
    </source>
</reference>
<dbReference type="EMBL" id="FQXS01000004">
    <property type="protein sequence ID" value="SHH56591.1"/>
    <property type="molecule type" value="Genomic_DNA"/>
</dbReference>
<evidence type="ECO:0000256" key="1">
    <source>
        <dbReference type="SAM" id="Phobius"/>
    </source>
</evidence>
<organism evidence="2 3">
    <name type="scientific">Desulfofustis glycolicus DSM 9705</name>
    <dbReference type="NCBI Taxonomy" id="1121409"/>
    <lineage>
        <taxon>Bacteria</taxon>
        <taxon>Pseudomonadati</taxon>
        <taxon>Thermodesulfobacteriota</taxon>
        <taxon>Desulfobulbia</taxon>
        <taxon>Desulfobulbales</taxon>
        <taxon>Desulfocapsaceae</taxon>
        <taxon>Desulfofustis</taxon>
    </lineage>
</organism>
<evidence type="ECO:0000313" key="3">
    <source>
        <dbReference type="Proteomes" id="UP000184139"/>
    </source>
</evidence>
<sequence>MTIMTALPDMTPWALTIGILTALLLATGAGLLWQYYRYLKLHASYRKVLAEQDQAATGSSRSTGQGHASATFAADLNQAELTTKLQYPRLRDYGAIAERTAPERYRYAHRLSQNGMEAEQIASMLTISQHEAQQLVHLSRLSGP</sequence>
<keyword evidence="1" id="KW-1133">Transmembrane helix</keyword>
<accession>A0A1M5U151</accession>
<dbReference type="AlphaFoldDB" id="A0A1M5U151"/>
<keyword evidence="3" id="KW-1185">Reference proteome</keyword>
<dbReference type="STRING" id="1121409.SAMN02745124_00936"/>
<protein>
    <recommendedName>
        <fullName evidence="4">DUF2802 domain-containing protein</fullName>
    </recommendedName>
</protein>
<dbReference type="Proteomes" id="UP000184139">
    <property type="component" value="Unassembled WGS sequence"/>
</dbReference>
<keyword evidence="1" id="KW-0812">Transmembrane</keyword>